<dbReference type="AlphaFoldDB" id="A0A5A7U047"/>
<feature type="compositionally biased region" description="Basic and acidic residues" evidence="1">
    <location>
        <begin position="1"/>
        <end position="17"/>
    </location>
</feature>
<feature type="compositionally biased region" description="Basic and acidic residues" evidence="1">
    <location>
        <begin position="593"/>
        <end position="607"/>
    </location>
</feature>
<feature type="region of interest" description="Disordered" evidence="1">
    <location>
        <begin position="570"/>
        <end position="650"/>
    </location>
</feature>
<dbReference type="EMBL" id="SSTE01013117">
    <property type="protein sequence ID" value="KAA0047596.1"/>
    <property type="molecule type" value="Genomic_DNA"/>
</dbReference>
<accession>A0A5A7U047</accession>
<dbReference type="PANTHER" id="PTHR48449">
    <property type="entry name" value="DUF1985 DOMAIN-CONTAINING PROTEIN"/>
    <property type="match status" value="1"/>
</dbReference>
<feature type="compositionally biased region" description="Basic and acidic residues" evidence="1">
    <location>
        <begin position="634"/>
        <end position="650"/>
    </location>
</feature>
<evidence type="ECO:0000256" key="1">
    <source>
        <dbReference type="SAM" id="MobiDB-lite"/>
    </source>
</evidence>
<dbReference type="PANTHER" id="PTHR48449:SF1">
    <property type="entry name" value="DUF1985 DOMAIN-CONTAINING PROTEIN"/>
    <property type="match status" value="1"/>
</dbReference>
<feature type="compositionally biased region" description="Polar residues" evidence="1">
    <location>
        <begin position="24"/>
        <end position="38"/>
    </location>
</feature>
<name>A0A5A7U047_CUCMM</name>
<gene>
    <name evidence="3" type="ORF">E6C27_scaffold115G00640</name>
</gene>
<dbReference type="InterPro" id="IPR015410">
    <property type="entry name" value="DUF1985"/>
</dbReference>
<dbReference type="Proteomes" id="UP000321393">
    <property type="component" value="Unassembled WGS sequence"/>
</dbReference>
<feature type="compositionally biased region" description="Basic residues" evidence="1">
    <location>
        <begin position="125"/>
        <end position="138"/>
    </location>
</feature>
<feature type="compositionally biased region" description="Basic and acidic residues" evidence="1">
    <location>
        <begin position="66"/>
        <end position="76"/>
    </location>
</feature>
<reference evidence="3 4" key="1">
    <citation type="submission" date="2019-08" db="EMBL/GenBank/DDBJ databases">
        <title>Draft genome sequences of two oriental melons (Cucumis melo L. var makuwa).</title>
        <authorList>
            <person name="Kwon S.-Y."/>
        </authorList>
    </citation>
    <scope>NUCLEOTIDE SEQUENCE [LARGE SCALE GENOMIC DNA]</scope>
    <source>
        <strain evidence="4">cv. SW 3</strain>
        <tissue evidence="3">Leaf</tissue>
    </source>
</reference>
<evidence type="ECO:0000313" key="3">
    <source>
        <dbReference type="EMBL" id="KAA0047596.1"/>
    </source>
</evidence>
<proteinExistence type="predicted"/>
<dbReference type="Pfam" id="PF09331">
    <property type="entry name" value="DUF1985"/>
    <property type="match status" value="1"/>
</dbReference>
<feature type="region of interest" description="Disordered" evidence="1">
    <location>
        <begin position="1"/>
        <end position="164"/>
    </location>
</feature>
<feature type="domain" description="DUF1985" evidence="2">
    <location>
        <begin position="232"/>
        <end position="363"/>
    </location>
</feature>
<protein>
    <submittedName>
        <fullName evidence="3">Protein Ycf2-like</fullName>
    </submittedName>
</protein>
<dbReference type="OrthoDB" id="1930729at2759"/>
<organism evidence="3 4">
    <name type="scientific">Cucumis melo var. makuwa</name>
    <name type="common">Oriental melon</name>
    <dbReference type="NCBI Taxonomy" id="1194695"/>
    <lineage>
        <taxon>Eukaryota</taxon>
        <taxon>Viridiplantae</taxon>
        <taxon>Streptophyta</taxon>
        <taxon>Embryophyta</taxon>
        <taxon>Tracheophyta</taxon>
        <taxon>Spermatophyta</taxon>
        <taxon>Magnoliopsida</taxon>
        <taxon>eudicotyledons</taxon>
        <taxon>Gunneridae</taxon>
        <taxon>Pentapetalae</taxon>
        <taxon>rosids</taxon>
        <taxon>fabids</taxon>
        <taxon>Cucurbitales</taxon>
        <taxon>Cucurbitaceae</taxon>
        <taxon>Benincaseae</taxon>
        <taxon>Cucumis</taxon>
    </lineage>
</organism>
<feature type="region of interest" description="Disordered" evidence="1">
    <location>
        <begin position="774"/>
        <end position="795"/>
    </location>
</feature>
<feature type="compositionally biased region" description="Basic residues" evidence="1">
    <location>
        <begin position="78"/>
        <end position="98"/>
    </location>
</feature>
<feature type="compositionally biased region" description="Acidic residues" evidence="1">
    <location>
        <begin position="570"/>
        <end position="583"/>
    </location>
</feature>
<sequence>MKKGRGEIKTRTSDRLRAAGITGSRKSLPTGIQNLSSSSEERIEDIMAEGSGGKRESPRTSKKRVRTETKKEEATVQKKQRIKSLVSRKRVYRGKGKKQKEVEGKIAVGEDSNSSTSEILPDTRKRSKAREKGKKVKAVRKEEKAREDRRRKGKAPMNPEKSEDSVYLMCSERRNEPLKINLHIKSTVIEKIKENLGDRLINRFREGIFGHFLNLSITNQSSQLLLHLIQRMCKPKSTSQLQFLIGGRVLRFGLREFALITGLRCHEIPDINHEDINGGGRLKGVYFENLKTVTRQYLNVMFNISTTGTDDDRIKMAKLYFLESFLIPKQECPSVDWDHIIMVDDDEVFDGYPWGRVAFELLVDFMNRVVCSKGQTGISMGGFIFPILAWAYEVIPTLSTPPNFFVTRISNEVPRIINCATDTQPKWKDLKQKVFDSPTLEVSPMLATPDEVGMPFFAPFIETEKDILKEAEDELRKNKNFDHIASVSLNRGMPSTSEINVLRKMVEKIEISQQRMETSVEGLLEFLKFVELKMNNRFEELVQKMNGIMETTKRHEFMGARAFEEHLDKVEEDQEEDDVEDLNLDTSNRTVLGKRDDDEDKDGKGLMDESQGESSRGHDGGQSKVAKSETPPKAGDKESSQYKAPEETDEEINRLIRSIDESVIYDEIKKKEQRRRTGQYSLNSTPRMLRNVQPAFGKIKHRPQMAKIIGKMPSNDRVSNMAKNTAAARVVLKHLNNTKEGLGMKRSNAKEYREVTPVSTGIWIDALRGKVVEPRKDKENSSSEWPSFDLHLSQA</sequence>
<evidence type="ECO:0000313" key="4">
    <source>
        <dbReference type="Proteomes" id="UP000321393"/>
    </source>
</evidence>
<comment type="caution">
    <text evidence="3">The sequence shown here is derived from an EMBL/GenBank/DDBJ whole genome shotgun (WGS) entry which is preliminary data.</text>
</comment>
<evidence type="ECO:0000259" key="2">
    <source>
        <dbReference type="Pfam" id="PF09331"/>
    </source>
</evidence>
<feature type="compositionally biased region" description="Basic and acidic residues" evidence="1">
    <location>
        <begin position="139"/>
        <end position="150"/>
    </location>
</feature>